<keyword evidence="6" id="KW-1185">Reference proteome</keyword>
<dbReference type="Proteomes" id="UP001438008">
    <property type="component" value="Unassembled WGS sequence"/>
</dbReference>
<dbReference type="PIRSF" id="PIRSF006078">
    <property type="entry name" value="GlxK"/>
    <property type="match status" value="1"/>
</dbReference>
<evidence type="ECO:0000313" key="6">
    <source>
        <dbReference type="Proteomes" id="UP001438008"/>
    </source>
</evidence>
<dbReference type="RefSeq" id="WP_349165517.1">
    <property type="nucleotide sequence ID" value="NZ_JBBMFE010000024.1"/>
</dbReference>
<evidence type="ECO:0000256" key="4">
    <source>
        <dbReference type="PIRNR" id="PIRNR006078"/>
    </source>
</evidence>
<dbReference type="PANTHER" id="PTHR21599">
    <property type="entry name" value="GLYCERATE KINASE"/>
    <property type="match status" value="1"/>
</dbReference>
<dbReference type="Gene3D" id="3.90.1510.10">
    <property type="entry name" value="Glycerate kinase, domain 2"/>
    <property type="match status" value="1"/>
</dbReference>
<dbReference type="Pfam" id="PF02595">
    <property type="entry name" value="Gly_kinase"/>
    <property type="match status" value="1"/>
</dbReference>
<dbReference type="InterPro" id="IPR036129">
    <property type="entry name" value="Glycerate_kinase_sf"/>
</dbReference>
<comment type="similarity">
    <text evidence="1 4">Belongs to the glycerate kinase type-1 family.</text>
</comment>
<accession>A0ABV1FLU0</accession>
<name>A0ABV1FLU0_9FIRM</name>
<proteinExistence type="inferred from homology"/>
<keyword evidence="3 4" id="KW-0418">Kinase</keyword>
<evidence type="ECO:0000313" key="5">
    <source>
        <dbReference type="EMBL" id="MEQ2474038.1"/>
    </source>
</evidence>
<dbReference type="SUPFAM" id="SSF110738">
    <property type="entry name" value="Glycerate kinase I"/>
    <property type="match status" value="1"/>
</dbReference>
<dbReference type="Gene3D" id="3.40.50.10350">
    <property type="entry name" value="Glycerate kinase, domain 1"/>
    <property type="match status" value="1"/>
</dbReference>
<dbReference type="GO" id="GO:0008887">
    <property type="term" value="F:glycerate kinase activity"/>
    <property type="evidence" value="ECO:0007669"/>
    <property type="project" value="UniProtKB-EC"/>
</dbReference>
<gene>
    <name evidence="5" type="ORF">WMO29_16320</name>
</gene>
<dbReference type="EMBL" id="JBBMFE010000024">
    <property type="protein sequence ID" value="MEQ2474038.1"/>
    <property type="molecule type" value="Genomic_DNA"/>
</dbReference>
<evidence type="ECO:0000256" key="3">
    <source>
        <dbReference type="ARBA" id="ARBA00022777"/>
    </source>
</evidence>
<sequence>MKFLFASDSLKGTLSSDDTGRLLAKAAKEVFPACICEGIPVADGGEGTVDAVIRAVQGQQIRVKAQDPLMQTRETYYGKLDENRAIIEMALASGYALVPAEKRNPLYTSSYGTGELIRDALDRGFRDITIAIGGSATNDGGMGCMRALGVRFLDRAGRELMGNGSDLGRLAAIDDSGLDPRIADAVFTVMCDVTNPLCGENGATYTFGPQKGATPEILERLERGMENYRDILIRTYDMNPDTIPGSGAAGGLGAALLVFLRAQLKSGIETVLDLIEFDRRLKGVSLVVTGEGCTDWQSCYGKVVQGVGDRCRKHNVPAVALVGGMGEGAEQIYEHGIRSIVTTVNGIMPPKEAFKNAEILYYQAALRLFRLLKTGMELGI</sequence>
<dbReference type="EC" id="2.7.1.31" evidence="5"/>
<dbReference type="InterPro" id="IPR018197">
    <property type="entry name" value="Glycerate_kinase_RE-like"/>
</dbReference>
<dbReference type="NCBIfam" id="TIGR00045">
    <property type="entry name" value="glycerate kinase"/>
    <property type="match status" value="1"/>
</dbReference>
<reference evidence="5 6" key="1">
    <citation type="submission" date="2024-03" db="EMBL/GenBank/DDBJ databases">
        <title>Human intestinal bacterial collection.</title>
        <authorList>
            <person name="Pauvert C."/>
            <person name="Hitch T.C.A."/>
            <person name="Clavel T."/>
        </authorList>
    </citation>
    <scope>NUCLEOTIDE SEQUENCE [LARGE SCALE GENOMIC DNA]</scope>
    <source>
        <strain evidence="5 6">CLA-AA-H132</strain>
    </source>
</reference>
<comment type="caution">
    <text evidence="5">The sequence shown here is derived from an EMBL/GenBank/DDBJ whole genome shotgun (WGS) entry which is preliminary data.</text>
</comment>
<keyword evidence="2 4" id="KW-0808">Transferase</keyword>
<evidence type="ECO:0000256" key="1">
    <source>
        <dbReference type="ARBA" id="ARBA00006284"/>
    </source>
</evidence>
<organism evidence="5 6">
    <name type="scientific">Laedolimicola intestinihominis</name>
    <dbReference type="NCBI Taxonomy" id="3133166"/>
    <lineage>
        <taxon>Bacteria</taxon>
        <taxon>Bacillati</taxon>
        <taxon>Bacillota</taxon>
        <taxon>Clostridia</taxon>
        <taxon>Lachnospirales</taxon>
        <taxon>Lachnospiraceae</taxon>
        <taxon>Laedolimicola</taxon>
    </lineage>
</organism>
<dbReference type="PANTHER" id="PTHR21599:SF0">
    <property type="entry name" value="GLYCERATE KINASE"/>
    <property type="match status" value="1"/>
</dbReference>
<dbReference type="InterPro" id="IPR004381">
    <property type="entry name" value="Glycerate_kinase"/>
</dbReference>
<dbReference type="InterPro" id="IPR018193">
    <property type="entry name" value="Glyc_kinase_flavodox-like_fold"/>
</dbReference>
<protein>
    <submittedName>
        <fullName evidence="5">Glycerate kinase</fullName>
        <ecNumber evidence="5">2.7.1.31</ecNumber>
    </submittedName>
</protein>
<evidence type="ECO:0000256" key="2">
    <source>
        <dbReference type="ARBA" id="ARBA00022679"/>
    </source>
</evidence>